<dbReference type="Proteomes" id="UP000006038">
    <property type="component" value="Chromosome 7"/>
</dbReference>
<dbReference type="HOGENOM" id="CLU_074228_0_1_1"/>
<evidence type="ECO:0000256" key="1">
    <source>
        <dbReference type="SAM" id="MobiDB-lite"/>
    </source>
</evidence>
<evidence type="ECO:0000313" key="2">
    <source>
        <dbReference type="EnsemblPlants" id="OB07G30380.1"/>
    </source>
</evidence>
<protein>
    <submittedName>
        <fullName evidence="2">Uncharacterized protein</fullName>
    </submittedName>
</protein>
<keyword evidence="3" id="KW-1185">Reference proteome</keyword>
<dbReference type="EnsemblPlants" id="OB07G30380.1">
    <property type="protein sequence ID" value="OB07G30380.1"/>
    <property type="gene ID" value="OB07G30380"/>
</dbReference>
<proteinExistence type="predicted"/>
<accession>J3MNQ6</accession>
<evidence type="ECO:0000313" key="3">
    <source>
        <dbReference type="Proteomes" id="UP000006038"/>
    </source>
</evidence>
<reference evidence="2" key="1">
    <citation type="journal article" date="2013" name="Nat. Commun.">
        <title>Whole-genome sequencing of Oryza brachyantha reveals mechanisms underlying Oryza genome evolution.</title>
        <authorList>
            <person name="Chen J."/>
            <person name="Huang Q."/>
            <person name="Gao D."/>
            <person name="Wang J."/>
            <person name="Lang Y."/>
            <person name="Liu T."/>
            <person name="Li B."/>
            <person name="Bai Z."/>
            <person name="Luis Goicoechea J."/>
            <person name="Liang C."/>
            <person name="Chen C."/>
            <person name="Zhang W."/>
            <person name="Sun S."/>
            <person name="Liao Y."/>
            <person name="Zhang X."/>
            <person name="Yang L."/>
            <person name="Song C."/>
            <person name="Wang M."/>
            <person name="Shi J."/>
            <person name="Liu G."/>
            <person name="Liu J."/>
            <person name="Zhou H."/>
            <person name="Zhou W."/>
            <person name="Yu Q."/>
            <person name="An N."/>
            <person name="Chen Y."/>
            <person name="Cai Q."/>
            <person name="Wang B."/>
            <person name="Liu B."/>
            <person name="Min J."/>
            <person name="Huang Y."/>
            <person name="Wu H."/>
            <person name="Li Z."/>
            <person name="Zhang Y."/>
            <person name="Yin Y."/>
            <person name="Song W."/>
            <person name="Jiang J."/>
            <person name="Jackson S.A."/>
            <person name="Wing R.A."/>
            <person name="Wang J."/>
            <person name="Chen M."/>
        </authorList>
    </citation>
    <scope>NUCLEOTIDE SEQUENCE [LARGE SCALE GENOMIC DNA]</scope>
    <source>
        <strain evidence="2">cv. IRGC 101232</strain>
    </source>
</reference>
<sequence>MASGLLGWLCVGPEQRRLRRRRRGARLVLWGGERRAAEAGRMAGEVMVEHAGRLVVCRADGFRLGRPAPVLAIEDRLEAGAPPFEYVKDDGGRTVIKVTEEFIVKAVTGRKPPGRNAAGGSGRGDKAADGDDAHGPALCSTPELRKHYEQLVGATRGRPWSPRLETIKERKGRRGGDGVVSPGRLSPVRLLGLVDKGIR</sequence>
<dbReference type="PANTHER" id="PTHR33052">
    <property type="entry name" value="DUF4228 DOMAIN PROTEIN-RELATED"/>
    <property type="match status" value="1"/>
</dbReference>
<dbReference type="OMA" id="ICHANSF"/>
<dbReference type="eggNOG" id="ENOG502QVTC">
    <property type="taxonomic scope" value="Eukaryota"/>
</dbReference>
<feature type="compositionally biased region" description="Basic and acidic residues" evidence="1">
    <location>
        <begin position="123"/>
        <end position="134"/>
    </location>
</feature>
<dbReference type="Pfam" id="PF14009">
    <property type="entry name" value="PADRE"/>
    <property type="match status" value="1"/>
</dbReference>
<dbReference type="AlphaFoldDB" id="J3MNQ6"/>
<organism evidence="2">
    <name type="scientific">Oryza brachyantha</name>
    <name type="common">malo sina</name>
    <dbReference type="NCBI Taxonomy" id="4533"/>
    <lineage>
        <taxon>Eukaryota</taxon>
        <taxon>Viridiplantae</taxon>
        <taxon>Streptophyta</taxon>
        <taxon>Embryophyta</taxon>
        <taxon>Tracheophyta</taxon>
        <taxon>Spermatophyta</taxon>
        <taxon>Magnoliopsida</taxon>
        <taxon>Liliopsida</taxon>
        <taxon>Poales</taxon>
        <taxon>Poaceae</taxon>
        <taxon>BOP clade</taxon>
        <taxon>Oryzoideae</taxon>
        <taxon>Oryzeae</taxon>
        <taxon>Oryzinae</taxon>
        <taxon>Oryza</taxon>
    </lineage>
</organism>
<name>J3MNQ6_ORYBR</name>
<dbReference type="InterPro" id="IPR025322">
    <property type="entry name" value="PADRE_dom"/>
</dbReference>
<feature type="region of interest" description="Disordered" evidence="1">
    <location>
        <begin position="109"/>
        <end position="139"/>
    </location>
</feature>
<reference evidence="2" key="2">
    <citation type="submission" date="2013-04" db="UniProtKB">
        <authorList>
            <consortium name="EnsemblPlants"/>
        </authorList>
    </citation>
    <scope>IDENTIFICATION</scope>
</reference>
<dbReference type="Gramene" id="OB07G30380.1">
    <property type="protein sequence ID" value="OB07G30380.1"/>
    <property type="gene ID" value="OB07G30380"/>
</dbReference>
<dbReference type="STRING" id="4533.J3MNQ6"/>